<evidence type="ECO:0000256" key="5">
    <source>
        <dbReference type="ARBA" id="ARBA00023004"/>
    </source>
</evidence>
<name>A0ABZ1Z6V7_9NOCA</name>
<dbReference type="InterPro" id="IPR036922">
    <property type="entry name" value="Rieske_2Fe-2S_sf"/>
</dbReference>
<feature type="region of interest" description="Disordered" evidence="10">
    <location>
        <begin position="1"/>
        <end position="29"/>
    </location>
</feature>
<evidence type="ECO:0000256" key="6">
    <source>
        <dbReference type="ARBA" id="ARBA00023014"/>
    </source>
</evidence>
<comment type="function">
    <text evidence="1">Iron-sulfur subunit of the cytochrome bc1 complex, an essential component of the respiratory electron transport chain required for ATP synthesis. The bc1 complex catalyzes the oxidation of menaquinol and the reduction of cytochrome c in the respiratory chain. The bc1 complex operates through a Q-cycle mechanism that couples electron transfer to generation of the proton gradient that drives ATP synthesis.</text>
</comment>
<dbReference type="PANTHER" id="PTHR10134">
    <property type="entry name" value="CYTOCHROME B-C1 COMPLEX SUBUNIT RIESKE, MITOCHONDRIAL"/>
    <property type="match status" value="1"/>
</dbReference>
<keyword evidence="5" id="KW-0408">Iron</keyword>
<keyword evidence="13" id="KW-1185">Reference proteome</keyword>
<reference evidence="12" key="1">
    <citation type="submission" date="2022-10" db="EMBL/GenBank/DDBJ databases">
        <title>The complete genomes of actinobacterial strains from the NBC collection.</title>
        <authorList>
            <person name="Joergensen T.S."/>
            <person name="Alvarez Arevalo M."/>
            <person name="Sterndorff E.B."/>
            <person name="Faurdal D."/>
            <person name="Vuksanovic O."/>
            <person name="Mourched A.-S."/>
            <person name="Charusanti P."/>
            <person name="Shaw S."/>
            <person name="Blin K."/>
            <person name="Weber T."/>
        </authorList>
    </citation>
    <scope>NUCLEOTIDE SEQUENCE</scope>
    <source>
        <strain evidence="12">NBC_01482</strain>
    </source>
</reference>
<evidence type="ECO:0000256" key="7">
    <source>
        <dbReference type="ARBA" id="ARBA00023157"/>
    </source>
</evidence>
<comment type="cofactor">
    <cofactor evidence="9">
        <name>[2Fe-2S] cluster</name>
        <dbReference type="ChEBI" id="CHEBI:190135"/>
    </cofactor>
</comment>
<evidence type="ECO:0000259" key="11">
    <source>
        <dbReference type="PROSITE" id="PS51296"/>
    </source>
</evidence>
<keyword evidence="6" id="KW-0411">Iron-sulfur</keyword>
<evidence type="ECO:0000256" key="3">
    <source>
        <dbReference type="ARBA" id="ARBA00022714"/>
    </source>
</evidence>
<protein>
    <recommendedName>
        <fullName evidence="2">Cytochrome bc1 complex Rieske iron-sulfur subunit</fullName>
    </recommendedName>
    <alternativeName>
        <fullName evidence="8">Cytochrome bc1 reductase complex subunit QcrA</fullName>
    </alternativeName>
</protein>
<evidence type="ECO:0000256" key="4">
    <source>
        <dbReference type="ARBA" id="ARBA00022723"/>
    </source>
</evidence>
<feature type="compositionally biased region" description="Low complexity" evidence="10">
    <location>
        <begin position="10"/>
        <end position="29"/>
    </location>
</feature>
<dbReference type="InterPro" id="IPR014349">
    <property type="entry name" value="Rieske_Fe-S_prot"/>
</dbReference>
<dbReference type="CDD" id="cd03467">
    <property type="entry name" value="Rieske"/>
    <property type="match status" value="1"/>
</dbReference>
<keyword evidence="4" id="KW-0479">Metal-binding</keyword>
<dbReference type="SUPFAM" id="SSF50022">
    <property type="entry name" value="ISP domain"/>
    <property type="match status" value="1"/>
</dbReference>
<dbReference type="PRINTS" id="PR00162">
    <property type="entry name" value="RIESKE"/>
</dbReference>
<evidence type="ECO:0000313" key="12">
    <source>
        <dbReference type="EMBL" id="WUV50988.1"/>
    </source>
</evidence>
<dbReference type="InterPro" id="IPR017941">
    <property type="entry name" value="Rieske_2Fe-2S"/>
</dbReference>
<evidence type="ECO:0000256" key="1">
    <source>
        <dbReference type="ARBA" id="ARBA00002494"/>
    </source>
</evidence>
<evidence type="ECO:0000256" key="9">
    <source>
        <dbReference type="ARBA" id="ARBA00034078"/>
    </source>
</evidence>
<evidence type="ECO:0000256" key="8">
    <source>
        <dbReference type="ARBA" id="ARBA00029586"/>
    </source>
</evidence>
<dbReference type="Pfam" id="PF00355">
    <property type="entry name" value="Rieske"/>
    <property type="match status" value="1"/>
</dbReference>
<organism evidence="12 13">
    <name type="scientific">Nocardia vinacea</name>
    <dbReference type="NCBI Taxonomy" id="96468"/>
    <lineage>
        <taxon>Bacteria</taxon>
        <taxon>Bacillati</taxon>
        <taxon>Actinomycetota</taxon>
        <taxon>Actinomycetes</taxon>
        <taxon>Mycobacteriales</taxon>
        <taxon>Nocardiaceae</taxon>
        <taxon>Nocardia</taxon>
    </lineage>
</organism>
<keyword evidence="3" id="KW-0001">2Fe-2S</keyword>
<dbReference type="Gene3D" id="2.102.10.10">
    <property type="entry name" value="Rieske [2Fe-2S] iron-sulphur domain"/>
    <property type="match status" value="1"/>
</dbReference>
<evidence type="ECO:0000256" key="10">
    <source>
        <dbReference type="SAM" id="MobiDB-lite"/>
    </source>
</evidence>
<dbReference type="InterPro" id="IPR005805">
    <property type="entry name" value="Rieske_Fe-S_prot_C"/>
</dbReference>
<evidence type="ECO:0000256" key="2">
    <source>
        <dbReference type="ARBA" id="ARBA00015816"/>
    </source>
</evidence>
<accession>A0ABZ1Z6V7</accession>
<evidence type="ECO:0000313" key="13">
    <source>
        <dbReference type="Proteomes" id="UP001432062"/>
    </source>
</evidence>
<dbReference type="PROSITE" id="PS51296">
    <property type="entry name" value="RIESKE"/>
    <property type="match status" value="1"/>
</dbReference>
<feature type="domain" description="Rieske" evidence="11">
    <location>
        <begin position="30"/>
        <end position="119"/>
    </location>
</feature>
<dbReference type="EMBL" id="CP109441">
    <property type="protein sequence ID" value="WUV50988.1"/>
    <property type="molecule type" value="Genomic_DNA"/>
</dbReference>
<dbReference type="Proteomes" id="UP001432062">
    <property type="component" value="Chromosome"/>
</dbReference>
<gene>
    <name evidence="12" type="ORF">OG563_09685</name>
</gene>
<proteinExistence type="predicted"/>
<keyword evidence="7" id="KW-1015">Disulfide bond</keyword>
<sequence length="145" mass="14885">MVAGAFAPLPAARQEVQEQPAPAQQGAPENALVRASDVPVGSGLILGDTVVTQPNLGNYQGFSVICTHQGCALNEIAGGTINCPCHGSKFNLDGSVATGPANEPLSRREVSVQGDWIVAGAPATPPVIKPWWCEIPIFAPGSADC</sequence>